<comment type="caution">
    <text evidence="1">The sequence shown here is derived from an EMBL/GenBank/DDBJ whole genome shotgun (WGS) entry which is preliminary data.</text>
</comment>
<dbReference type="InterPro" id="IPR009531">
    <property type="entry name" value="DUF1150"/>
</dbReference>
<name>A0A2S7KBA5_9PROT</name>
<evidence type="ECO:0000313" key="2">
    <source>
        <dbReference type="Proteomes" id="UP000239504"/>
    </source>
</evidence>
<dbReference type="OrthoDB" id="7205167at2"/>
<protein>
    <submittedName>
        <fullName evidence="1">DUF1150 domain-containing protein</fullName>
    </submittedName>
</protein>
<dbReference type="EMBL" id="PJCH01000001">
    <property type="protein sequence ID" value="PQA89763.1"/>
    <property type="molecule type" value="Genomic_DNA"/>
</dbReference>
<sequence length="95" mass="10292">MKNGAILNDGESKPLSARDFAELGGRKLVYVRAIAARDVLDDLLDDDGELSIEVEADDILYSVHSSSGERLALVGDRDLAFAAARQHEMNPVSVH</sequence>
<keyword evidence="2" id="KW-1185">Reference proteome</keyword>
<accession>A0A2S7KBA5</accession>
<proteinExistence type="predicted"/>
<gene>
    <name evidence="1" type="ORF">CW354_00750</name>
</gene>
<reference evidence="1 2" key="1">
    <citation type="submission" date="2017-12" db="EMBL/GenBank/DDBJ databases">
        <authorList>
            <person name="Hurst M.R.H."/>
        </authorList>
    </citation>
    <scope>NUCLEOTIDE SEQUENCE [LARGE SCALE GENOMIC DNA]</scope>
    <source>
        <strain evidence="1 2">SY-3-19</strain>
    </source>
</reference>
<dbReference type="Pfam" id="PF06620">
    <property type="entry name" value="DUF1150"/>
    <property type="match status" value="1"/>
</dbReference>
<dbReference type="AlphaFoldDB" id="A0A2S7KBA5"/>
<evidence type="ECO:0000313" key="1">
    <source>
        <dbReference type="EMBL" id="PQA89763.1"/>
    </source>
</evidence>
<dbReference type="Proteomes" id="UP000239504">
    <property type="component" value="Unassembled WGS sequence"/>
</dbReference>
<organism evidence="1 2">
    <name type="scientific">Hyphococcus luteus</name>
    <dbReference type="NCBI Taxonomy" id="2058213"/>
    <lineage>
        <taxon>Bacteria</taxon>
        <taxon>Pseudomonadati</taxon>
        <taxon>Pseudomonadota</taxon>
        <taxon>Alphaproteobacteria</taxon>
        <taxon>Parvularculales</taxon>
        <taxon>Parvularculaceae</taxon>
        <taxon>Hyphococcus</taxon>
    </lineage>
</organism>